<name>A0A4Z0R527_9FIRM</name>
<dbReference type="OrthoDB" id="9782542at2"/>
<accession>A0A4Z0R527</accession>
<proteinExistence type="inferred from homology"/>
<evidence type="ECO:0000259" key="3">
    <source>
        <dbReference type="Pfam" id="PF03816"/>
    </source>
</evidence>
<keyword evidence="5" id="KW-1185">Reference proteome</keyword>
<comment type="similarity">
    <text evidence="1">Belongs to the LytR/CpsA/Psr (LCP) family.</text>
</comment>
<feature type="region of interest" description="Disordered" evidence="2">
    <location>
        <begin position="65"/>
        <end position="99"/>
    </location>
</feature>
<evidence type="ECO:0000256" key="1">
    <source>
        <dbReference type="ARBA" id="ARBA00006068"/>
    </source>
</evidence>
<dbReference type="PANTHER" id="PTHR33392">
    <property type="entry name" value="POLYISOPRENYL-TEICHOIC ACID--PEPTIDOGLYCAN TEICHOIC ACID TRANSFERASE TAGU"/>
    <property type="match status" value="1"/>
</dbReference>
<sequence length="374" mass="41670">MEWTRMQKTKSYGRAIFGILKGYKKAMLLGLFLGISLVFGAVLVNQVIGNEEKPILNIVEHSIQNREESKEQTNASEEKSSEEESIEEEPIEHSNDSVVDPEQLEPYHEVVSNFKGERFTVLLVGLDRRPGDTTLSNTDTLIVASVNTANGKVALLSIPRDTQVIIPGYGKEKINAAARVGKGIKTTTALIEDLIGQSIDGYVITNFNGFKSIIDKLDGITLNVEKNMYYVTGDSSDGVINLKKGTQRLNGAQALQYARFRQDALADITRTARQQAVIKAIGKEFLQVKTIPKLPWLVPQIVKSVETNLSITQLWGMTNYLLRNQEPEIASQTLPGNFLIENDISYWKANAQKSRAIVKRLFEEGKTSSTFFEN</sequence>
<organism evidence="4 5">
    <name type="scientific">Desulfosporosinus fructosivorans</name>
    <dbReference type="NCBI Taxonomy" id="2018669"/>
    <lineage>
        <taxon>Bacteria</taxon>
        <taxon>Bacillati</taxon>
        <taxon>Bacillota</taxon>
        <taxon>Clostridia</taxon>
        <taxon>Eubacteriales</taxon>
        <taxon>Desulfitobacteriaceae</taxon>
        <taxon>Desulfosporosinus</taxon>
    </lineage>
</organism>
<dbReference type="Gene3D" id="3.40.630.190">
    <property type="entry name" value="LCP protein"/>
    <property type="match status" value="1"/>
</dbReference>
<feature type="compositionally biased region" description="Basic and acidic residues" evidence="2">
    <location>
        <begin position="65"/>
        <end position="79"/>
    </location>
</feature>
<dbReference type="InterPro" id="IPR050922">
    <property type="entry name" value="LytR/CpsA/Psr_CW_biosynth"/>
</dbReference>
<evidence type="ECO:0000313" key="5">
    <source>
        <dbReference type="Proteomes" id="UP000298460"/>
    </source>
</evidence>
<dbReference type="InterPro" id="IPR004474">
    <property type="entry name" value="LytR_CpsA_psr"/>
</dbReference>
<dbReference type="NCBIfam" id="TIGR00350">
    <property type="entry name" value="lytR_cpsA_psr"/>
    <property type="match status" value="1"/>
</dbReference>
<feature type="compositionally biased region" description="Acidic residues" evidence="2">
    <location>
        <begin position="80"/>
        <end position="90"/>
    </location>
</feature>
<protein>
    <submittedName>
        <fullName evidence="4">LytR family transcriptional regulator</fullName>
    </submittedName>
</protein>
<dbReference type="PANTHER" id="PTHR33392:SF6">
    <property type="entry name" value="POLYISOPRENYL-TEICHOIC ACID--PEPTIDOGLYCAN TEICHOIC ACID TRANSFERASE TAGU"/>
    <property type="match status" value="1"/>
</dbReference>
<reference evidence="4 5" key="1">
    <citation type="submission" date="2019-03" db="EMBL/GenBank/DDBJ databases">
        <title>Draft Genome Sequence of Desulfosporosinus fructosivorans Strain 63.6F, Isolated from Marine Sediment in the Baltic Sea.</title>
        <authorList>
            <person name="Hausmann B."/>
            <person name="Vandieken V."/>
            <person name="Pjevac P."/>
            <person name="Schreck K."/>
            <person name="Herbold C.W."/>
            <person name="Loy A."/>
        </authorList>
    </citation>
    <scope>NUCLEOTIDE SEQUENCE [LARGE SCALE GENOMIC DNA]</scope>
    <source>
        <strain evidence="4 5">63.6F</strain>
    </source>
</reference>
<dbReference type="AlphaFoldDB" id="A0A4Z0R527"/>
<evidence type="ECO:0000256" key="2">
    <source>
        <dbReference type="SAM" id="MobiDB-lite"/>
    </source>
</evidence>
<dbReference type="EMBL" id="SPQQ01000004">
    <property type="protein sequence ID" value="TGE37940.1"/>
    <property type="molecule type" value="Genomic_DNA"/>
</dbReference>
<gene>
    <name evidence="4" type="ORF">E4K67_13705</name>
</gene>
<feature type="domain" description="Cell envelope-related transcriptional attenuator" evidence="3">
    <location>
        <begin position="137"/>
        <end position="284"/>
    </location>
</feature>
<dbReference type="Pfam" id="PF03816">
    <property type="entry name" value="LytR_cpsA_psr"/>
    <property type="match status" value="1"/>
</dbReference>
<comment type="caution">
    <text evidence="4">The sequence shown here is derived from an EMBL/GenBank/DDBJ whole genome shotgun (WGS) entry which is preliminary data.</text>
</comment>
<dbReference type="Proteomes" id="UP000298460">
    <property type="component" value="Unassembled WGS sequence"/>
</dbReference>
<evidence type="ECO:0000313" key="4">
    <source>
        <dbReference type="EMBL" id="TGE37940.1"/>
    </source>
</evidence>